<dbReference type="EMBL" id="JAMQOP010000001">
    <property type="protein sequence ID" value="MDS0297273.1"/>
    <property type="molecule type" value="Genomic_DNA"/>
</dbReference>
<reference evidence="2 3" key="1">
    <citation type="submission" date="2022-06" db="EMBL/GenBank/DDBJ databases">
        <title>Halogeometricum sp. a new haloarchaeum isolate from saline soil.</title>
        <authorList>
            <person name="Strakova D."/>
            <person name="Galisteo C."/>
            <person name="Sanchez-Porro C."/>
            <person name="Ventosa A."/>
        </authorList>
    </citation>
    <scope>NUCLEOTIDE SEQUENCE [LARGE SCALE GENOMIC DNA]</scope>
    <source>
        <strain evidence="2 3">S1BR25-6</strain>
    </source>
</reference>
<dbReference type="Proteomes" id="UP001257060">
    <property type="component" value="Unassembled WGS sequence"/>
</dbReference>
<evidence type="ECO:0000313" key="3">
    <source>
        <dbReference type="Proteomes" id="UP001257060"/>
    </source>
</evidence>
<evidence type="ECO:0000313" key="2">
    <source>
        <dbReference type="EMBL" id="MDS0297273.1"/>
    </source>
</evidence>
<feature type="compositionally biased region" description="Acidic residues" evidence="1">
    <location>
        <begin position="1"/>
        <end position="20"/>
    </location>
</feature>
<feature type="region of interest" description="Disordered" evidence="1">
    <location>
        <begin position="106"/>
        <end position="150"/>
    </location>
</feature>
<organism evidence="2 3">
    <name type="scientific">Halogeometricum salsisoli</name>
    <dbReference type="NCBI Taxonomy" id="2950536"/>
    <lineage>
        <taxon>Archaea</taxon>
        <taxon>Methanobacteriati</taxon>
        <taxon>Methanobacteriota</taxon>
        <taxon>Stenosarchaea group</taxon>
        <taxon>Halobacteria</taxon>
        <taxon>Halobacteriales</taxon>
        <taxon>Haloferacaceae</taxon>
        <taxon>Halogeometricum</taxon>
    </lineage>
</organism>
<comment type="caution">
    <text evidence="2">The sequence shown here is derived from an EMBL/GenBank/DDBJ whole genome shotgun (WGS) entry which is preliminary data.</text>
</comment>
<dbReference type="SUPFAM" id="SSF56784">
    <property type="entry name" value="HAD-like"/>
    <property type="match status" value="1"/>
</dbReference>
<evidence type="ECO:0000256" key="1">
    <source>
        <dbReference type="SAM" id="MobiDB-lite"/>
    </source>
</evidence>
<gene>
    <name evidence="2" type="ORF">NDI76_00770</name>
</gene>
<dbReference type="Gene3D" id="3.40.50.1000">
    <property type="entry name" value="HAD superfamily/HAD-like"/>
    <property type="match status" value="1"/>
</dbReference>
<proteinExistence type="predicted"/>
<keyword evidence="3" id="KW-1185">Reference proteome</keyword>
<protein>
    <submittedName>
        <fullName evidence="2">Uncharacterized protein</fullName>
    </submittedName>
</protein>
<dbReference type="InterPro" id="IPR023214">
    <property type="entry name" value="HAD_sf"/>
</dbReference>
<feature type="compositionally biased region" description="Acidic residues" evidence="1">
    <location>
        <begin position="125"/>
        <end position="134"/>
    </location>
</feature>
<dbReference type="InterPro" id="IPR036412">
    <property type="entry name" value="HAD-like_sf"/>
</dbReference>
<dbReference type="RefSeq" id="WP_310922062.1">
    <property type="nucleotide sequence ID" value="NZ_JAMQOP010000001.1"/>
</dbReference>
<accession>A0ABU2G8Y7</accession>
<sequence length="150" mass="16832">MSDSDADGEGVMLDGEEPFDAEEHQRIAVDFDKTLTKGEESYITRRPEEPDEEMVEWVNYQYRQGHTIIVWTARPWEAAQETVARLTEWGIDWHGLRMEKGHADVYVDDKGSTPSEQLGDHGFDGDGDLDDGEGLVDKDKDGDANDAGSQ</sequence>
<feature type="region of interest" description="Disordered" evidence="1">
    <location>
        <begin position="1"/>
        <end position="22"/>
    </location>
</feature>
<name>A0ABU2G8Y7_9EURY</name>